<feature type="domain" description="HAMP" evidence="7">
    <location>
        <begin position="208"/>
        <end position="260"/>
    </location>
</feature>
<feature type="transmembrane region" description="Helical" evidence="5">
    <location>
        <begin position="187"/>
        <end position="207"/>
    </location>
</feature>
<dbReference type="PROSITE" id="PS50885">
    <property type="entry name" value="HAMP"/>
    <property type="match status" value="1"/>
</dbReference>
<sequence>MSRKVKNLKIATMVFFLNFLLIAFMLVIGIQGFWNMKTINNNMTSMYDDNLIPISRLGGIRGNFLNIRIQFTKAFFQYDTTVDAKIKEYDANVQKRIKEYESTNIKPEEAEQLKLFKDNYSEYMKAWEQAKIKLSKDEKLSHEDYKVFSDIGTKGEDILVKLRDYNENAADKTNKRSNSIYSNIVKLMLATFLISIVISLIVSYLILQIIKKSSEEMITNLETVSSGNFTINIDVESTNEFGIMKKSLSKTVSNISTIIKAIEEKSKIIDTQSENLSTISEQMSSSSENIASAIEDAARGTSSQTEELVNITAILNEFSEKLDSIVKAIKNVDVNSKGISSMANESNNNMNILIESVSEVSVTFKEFIVKISSLGEDINKINEITTFINSISDQTNLLALNAAIEAARAGEAGKGFSVVAEEIRKLAEQSKASLENINKLVKGISDNSNIILNSTDKMNKELNNQMNIIDITTNSFKTIIEAINAIIPQITHINTSTIALSADKNVILEKIESSSSISEEISASTEQVSASAEEMSCSSEEVASSAQKLSKMTKEMMEQVNRFKL</sequence>
<evidence type="ECO:0000256" key="5">
    <source>
        <dbReference type="SAM" id="Phobius"/>
    </source>
</evidence>
<dbReference type="InterPro" id="IPR004089">
    <property type="entry name" value="MCPsignal_dom"/>
</dbReference>
<organism evidence="8 9">
    <name type="scientific">Clostridium tanneri</name>
    <dbReference type="NCBI Taxonomy" id="3037988"/>
    <lineage>
        <taxon>Bacteria</taxon>
        <taxon>Bacillati</taxon>
        <taxon>Bacillota</taxon>
        <taxon>Clostridia</taxon>
        <taxon>Eubacteriales</taxon>
        <taxon>Clostridiaceae</taxon>
        <taxon>Clostridium</taxon>
    </lineage>
</organism>
<dbReference type="Pfam" id="PF00015">
    <property type="entry name" value="MCPsignal"/>
    <property type="match status" value="1"/>
</dbReference>
<comment type="caution">
    <text evidence="8">The sequence shown here is derived from an EMBL/GenBank/DDBJ whole genome shotgun (WGS) entry which is preliminary data.</text>
</comment>
<dbReference type="Gene3D" id="6.10.340.10">
    <property type="match status" value="1"/>
</dbReference>
<dbReference type="Gene3D" id="1.10.287.950">
    <property type="entry name" value="Methyl-accepting chemotaxis protein"/>
    <property type="match status" value="1"/>
</dbReference>
<keyword evidence="5" id="KW-0812">Transmembrane</keyword>
<dbReference type="InterPro" id="IPR024478">
    <property type="entry name" value="HlyB_4HB_MCP"/>
</dbReference>
<evidence type="ECO:0000256" key="3">
    <source>
        <dbReference type="PROSITE-ProRule" id="PRU00284"/>
    </source>
</evidence>
<evidence type="ECO:0000313" key="9">
    <source>
        <dbReference type="Proteomes" id="UP001281656"/>
    </source>
</evidence>
<keyword evidence="5" id="KW-0472">Membrane</keyword>
<dbReference type="RefSeq" id="WP_318797490.1">
    <property type="nucleotide sequence ID" value="NZ_JARUJP010000006.1"/>
</dbReference>
<evidence type="ECO:0000256" key="4">
    <source>
        <dbReference type="SAM" id="MobiDB-lite"/>
    </source>
</evidence>
<dbReference type="PANTHER" id="PTHR32089:SF112">
    <property type="entry name" value="LYSOZYME-LIKE PROTEIN-RELATED"/>
    <property type="match status" value="1"/>
</dbReference>
<keyword evidence="5" id="KW-1133">Transmembrane helix</keyword>
<reference evidence="8 9" key="1">
    <citation type="submission" date="2023-04" db="EMBL/GenBank/DDBJ databases">
        <title>Clostridium tannerae sp. nov., isolated from the fecal material of an alpaca.</title>
        <authorList>
            <person name="Miller S."/>
            <person name="Hendry M."/>
            <person name="King J."/>
            <person name="Sankaranarayanan K."/>
            <person name="Lawson P.A."/>
        </authorList>
    </citation>
    <scope>NUCLEOTIDE SEQUENCE [LARGE SCALE GENOMIC DNA]</scope>
    <source>
        <strain evidence="8 9">A1-XYC3</strain>
    </source>
</reference>
<gene>
    <name evidence="8" type="ORF">P8V03_06785</name>
</gene>
<evidence type="ECO:0000259" key="6">
    <source>
        <dbReference type="PROSITE" id="PS50111"/>
    </source>
</evidence>
<dbReference type="Proteomes" id="UP001281656">
    <property type="component" value="Unassembled WGS sequence"/>
</dbReference>
<dbReference type="EMBL" id="JARUJP010000006">
    <property type="protein sequence ID" value="MDW8800858.1"/>
    <property type="molecule type" value="Genomic_DNA"/>
</dbReference>
<evidence type="ECO:0000256" key="2">
    <source>
        <dbReference type="ARBA" id="ARBA00029447"/>
    </source>
</evidence>
<protein>
    <submittedName>
        <fullName evidence="8">Methyl-accepting chemotaxis protein</fullName>
    </submittedName>
</protein>
<name>A0ABU4JSE5_9CLOT</name>
<feature type="region of interest" description="Disordered" evidence="4">
    <location>
        <begin position="528"/>
        <end position="550"/>
    </location>
</feature>
<accession>A0ABU4JSE5</accession>
<proteinExistence type="inferred from homology"/>
<dbReference type="InterPro" id="IPR004090">
    <property type="entry name" value="Chemotax_Me-accpt_rcpt"/>
</dbReference>
<evidence type="ECO:0000313" key="8">
    <source>
        <dbReference type="EMBL" id="MDW8800858.1"/>
    </source>
</evidence>
<dbReference type="PANTHER" id="PTHR32089">
    <property type="entry name" value="METHYL-ACCEPTING CHEMOTAXIS PROTEIN MCPB"/>
    <property type="match status" value="1"/>
</dbReference>
<dbReference type="PROSITE" id="PS50111">
    <property type="entry name" value="CHEMOTAXIS_TRANSDUC_2"/>
    <property type="match status" value="1"/>
</dbReference>
<dbReference type="InterPro" id="IPR003660">
    <property type="entry name" value="HAMP_dom"/>
</dbReference>
<dbReference type="PRINTS" id="PR00260">
    <property type="entry name" value="CHEMTRNSDUCR"/>
</dbReference>
<feature type="compositionally biased region" description="Low complexity" evidence="4">
    <location>
        <begin position="529"/>
        <end position="546"/>
    </location>
</feature>
<evidence type="ECO:0000259" key="7">
    <source>
        <dbReference type="PROSITE" id="PS50885"/>
    </source>
</evidence>
<feature type="domain" description="Methyl-accepting transducer" evidence="6">
    <location>
        <begin position="279"/>
        <end position="543"/>
    </location>
</feature>
<dbReference type="SMART" id="SM00283">
    <property type="entry name" value="MA"/>
    <property type="match status" value="1"/>
</dbReference>
<keyword evidence="9" id="KW-1185">Reference proteome</keyword>
<evidence type="ECO:0000256" key="1">
    <source>
        <dbReference type="ARBA" id="ARBA00023224"/>
    </source>
</evidence>
<keyword evidence="1 3" id="KW-0807">Transducer</keyword>
<dbReference type="Pfam" id="PF12729">
    <property type="entry name" value="4HB_MCP_1"/>
    <property type="match status" value="1"/>
</dbReference>
<feature type="transmembrane region" description="Helical" evidence="5">
    <location>
        <begin position="12"/>
        <end position="34"/>
    </location>
</feature>
<dbReference type="SUPFAM" id="SSF58104">
    <property type="entry name" value="Methyl-accepting chemotaxis protein (MCP) signaling domain"/>
    <property type="match status" value="1"/>
</dbReference>
<comment type="similarity">
    <text evidence="2">Belongs to the methyl-accepting chemotaxis (MCP) protein family.</text>
</comment>